<sequence>MIRLLFLLLMVFSAPSAFAANYVCGQDLNGNGYNGDPGEYEACKAATINNSIPAATSCLVGYQMMPNGTCLKIEYVPQTTPCPAGSFEQGGRCLTVDQIQPTAYCPNGFVITGNSCTKVSWTSPTVSCPAGSFIQNGRCVTQAQLAPTKQCRGNFKMNAASGLCELVVGGQCFEVGGGFASDPHFYNAQPITNGLACLIRFTPDYICQAGVLSGNVCVVNQDNGPVTTNCPAGYIPENGQCKKVETTQHNYLCNMGTLKNGMCEVVTDAGPVRVACPPGYVSEGGQCKKTTQSPVQYSCTKGTLSGTNCVWNTTEQYCPIGVNSSCLANNGGSSCSPNPCVDIDKDTPVDDGNVTGDMLVDDGKKNSDGLCLDQMFIFNGRAQDCKMPGASNAFKDCCKSEGKAFSDDAGSLMSAAQTMSTVSHVYSAATEAYTAYNAAIQAGQTAAAAMNSGVAAAQNYMLVAFDPTTLAISIAVYVVMKYLMTACDQQSMETALMADSGFCHKVGTYCKKRIKIIGCVQKAQSYCCFNSKLARIIHEQGRPQLKTGINNWGTPEKPLCRGFTPEEFQSVDFGKVDLTEYISEVQKTATDEIQKNMSNITSEFLQQAN</sequence>
<feature type="signal peptide" evidence="1">
    <location>
        <begin position="1"/>
        <end position="19"/>
    </location>
</feature>
<evidence type="ECO:0000256" key="1">
    <source>
        <dbReference type="SAM" id="SignalP"/>
    </source>
</evidence>
<reference evidence="2 3" key="1">
    <citation type="submission" date="2019-04" db="EMBL/GenBank/DDBJ databases">
        <title>Novel transposon Tn6433 variants accelerate the dissemination of tet(E) in Aeromonas under oxytetracycline stresses.</title>
        <authorList>
            <person name="Shi Y."/>
            <person name="Tian Z."/>
            <person name="Zhang Y."/>
            <person name="Zhang H."/>
            <person name="Yang M."/>
        </authorList>
    </citation>
    <scope>NUCLEOTIDE SEQUENCE [LARGE SCALE GENOMIC DNA]</scope>
    <source>
        <strain evidence="2 3">T25-39</strain>
        <plasmid evidence="3">paeca2</plasmid>
    </source>
</reference>
<organism evidence="2 3">
    <name type="scientific">Aeromonas caviae</name>
    <name type="common">Aeromonas punctata</name>
    <dbReference type="NCBI Taxonomy" id="648"/>
    <lineage>
        <taxon>Bacteria</taxon>
        <taxon>Pseudomonadati</taxon>
        <taxon>Pseudomonadota</taxon>
        <taxon>Gammaproteobacteria</taxon>
        <taxon>Aeromonadales</taxon>
        <taxon>Aeromonadaceae</taxon>
        <taxon>Aeromonas</taxon>
    </lineage>
</organism>
<proteinExistence type="predicted"/>
<gene>
    <name evidence="2" type="primary">traN</name>
    <name evidence="2" type="ORF">C1C91_23445</name>
</gene>
<name>A0A7D5UL62_AERCA</name>
<protein>
    <submittedName>
        <fullName evidence="2">Conjugal transfer protein TraN</fullName>
    </submittedName>
</protein>
<keyword evidence="2" id="KW-0614">Plasmid</keyword>
<dbReference type="EMBL" id="CP039628">
    <property type="protein sequence ID" value="QLI60526.1"/>
    <property type="molecule type" value="Genomic_DNA"/>
</dbReference>
<accession>A0A7D5UL62</accession>
<dbReference type="Proteomes" id="UP000266778">
    <property type="component" value="Plasmid pAeca2"/>
</dbReference>
<feature type="chain" id="PRO_5031460113" evidence="1">
    <location>
        <begin position="20"/>
        <end position="609"/>
    </location>
</feature>
<geneLocation type="plasmid" evidence="3">
    <name>paeca2</name>
</geneLocation>
<dbReference type="AlphaFoldDB" id="A0A7D5UL62"/>
<dbReference type="InterPro" id="IPR014121">
    <property type="entry name" value="TraN_Ftype"/>
</dbReference>
<dbReference type="Pfam" id="PF06986">
    <property type="entry name" value="F_T4SS_TraN"/>
    <property type="match status" value="1"/>
</dbReference>
<evidence type="ECO:0000313" key="3">
    <source>
        <dbReference type="Proteomes" id="UP000266778"/>
    </source>
</evidence>
<keyword evidence="1" id="KW-0732">Signal</keyword>
<evidence type="ECO:0000313" key="2">
    <source>
        <dbReference type="EMBL" id="QLI60526.1"/>
    </source>
</evidence>